<organism evidence="6">
    <name type="scientific">Cladocopium goreaui</name>
    <dbReference type="NCBI Taxonomy" id="2562237"/>
    <lineage>
        <taxon>Eukaryota</taxon>
        <taxon>Sar</taxon>
        <taxon>Alveolata</taxon>
        <taxon>Dinophyceae</taxon>
        <taxon>Suessiales</taxon>
        <taxon>Symbiodiniaceae</taxon>
        <taxon>Cladocopium</taxon>
    </lineage>
</organism>
<dbReference type="SUPFAM" id="SSF53098">
    <property type="entry name" value="Ribonuclease H-like"/>
    <property type="match status" value="1"/>
</dbReference>
<dbReference type="PANTHER" id="PTHR11593:SF10">
    <property type="entry name" value="60S RIBOSOMAL PROTEIN L17"/>
    <property type="match status" value="1"/>
</dbReference>
<accession>A0A9P1DP11</accession>
<dbReference type="Pfam" id="PF03372">
    <property type="entry name" value="Exo_endo_phos"/>
    <property type="match status" value="1"/>
</dbReference>
<evidence type="ECO:0000313" key="6">
    <source>
        <dbReference type="EMBL" id="CAI4013745.1"/>
    </source>
</evidence>
<dbReference type="EMBL" id="CAMXCT030006001">
    <property type="protein sequence ID" value="CAL4801057.1"/>
    <property type="molecule type" value="Genomic_DNA"/>
</dbReference>
<comment type="caution">
    <text evidence="6">The sequence shown here is derived from an EMBL/GenBank/DDBJ whole genome shotgun (WGS) entry which is preliminary data.</text>
</comment>
<dbReference type="NCBIfam" id="TIGR01038">
    <property type="entry name" value="uL22_arch_euk"/>
    <property type="match status" value="1"/>
</dbReference>
<dbReference type="EMBL" id="CAMXCT020006001">
    <property type="protein sequence ID" value="CAL1167120.1"/>
    <property type="molecule type" value="Genomic_DNA"/>
</dbReference>
<reference evidence="6" key="1">
    <citation type="submission" date="2022-10" db="EMBL/GenBank/DDBJ databases">
        <authorList>
            <person name="Chen Y."/>
            <person name="Dougan E. K."/>
            <person name="Chan C."/>
            <person name="Rhodes N."/>
            <person name="Thang M."/>
        </authorList>
    </citation>
    <scope>NUCLEOTIDE SEQUENCE</scope>
</reference>
<dbReference type="InterPro" id="IPR005721">
    <property type="entry name" value="Ribosomal_uL22_euk/arc"/>
</dbReference>
<name>A0A9P1DP11_9DINO</name>
<dbReference type="OrthoDB" id="415871at2759"/>
<proteinExistence type="inferred from homology"/>
<dbReference type="GO" id="GO:0003735">
    <property type="term" value="F:structural constituent of ribosome"/>
    <property type="evidence" value="ECO:0007669"/>
    <property type="project" value="InterPro"/>
</dbReference>
<keyword evidence="2 4" id="KW-0689">Ribosomal protein</keyword>
<dbReference type="Proteomes" id="UP001152797">
    <property type="component" value="Unassembled WGS sequence"/>
</dbReference>
<keyword evidence="3 4" id="KW-0687">Ribonucleoprotein</keyword>
<evidence type="ECO:0000259" key="5">
    <source>
        <dbReference type="Pfam" id="PF03372"/>
    </source>
</evidence>
<evidence type="ECO:0000313" key="9">
    <source>
        <dbReference type="Proteomes" id="UP001152797"/>
    </source>
</evidence>
<keyword evidence="9" id="KW-1185">Reference proteome</keyword>
<evidence type="ECO:0000256" key="4">
    <source>
        <dbReference type="RuleBase" id="RU004005"/>
    </source>
</evidence>
<dbReference type="Gene3D" id="3.60.10.10">
    <property type="entry name" value="Endonuclease/exonuclease/phosphatase"/>
    <property type="match status" value="1"/>
</dbReference>
<comment type="similarity">
    <text evidence="1 4">Belongs to the universal ribosomal protein uL22 family.</text>
</comment>
<reference evidence="7" key="2">
    <citation type="submission" date="2024-04" db="EMBL/GenBank/DDBJ databases">
        <authorList>
            <person name="Chen Y."/>
            <person name="Shah S."/>
            <person name="Dougan E. K."/>
            <person name="Thang M."/>
            <person name="Chan C."/>
        </authorList>
    </citation>
    <scope>NUCLEOTIDE SEQUENCE [LARGE SCALE GENOMIC DNA]</scope>
</reference>
<evidence type="ECO:0000313" key="7">
    <source>
        <dbReference type="EMBL" id="CAL1167120.1"/>
    </source>
</evidence>
<dbReference type="CDD" id="cd00336">
    <property type="entry name" value="Ribosomal_L22"/>
    <property type="match status" value="1"/>
</dbReference>
<dbReference type="EMBL" id="CAMXCT010006001">
    <property type="protein sequence ID" value="CAI4013745.1"/>
    <property type="molecule type" value="Genomic_DNA"/>
</dbReference>
<dbReference type="InterPro" id="IPR005135">
    <property type="entry name" value="Endo/exonuclease/phosphatase"/>
</dbReference>
<dbReference type="InterPro" id="IPR018260">
    <property type="entry name" value="Ribosomal_uL22_CS"/>
</dbReference>
<dbReference type="InterPro" id="IPR036691">
    <property type="entry name" value="Endo/exonu/phosph_ase_sf"/>
</dbReference>
<dbReference type="InterPro" id="IPR036394">
    <property type="entry name" value="Ribosomal_uL22_sf"/>
</dbReference>
<dbReference type="Gene3D" id="3.90.470.10">
    <property type="entry name" value="Ribosomal protein L22/L17"/>
    <property type="match status" value="3"/>
</dbReference>
<dbReference type="SUPFAM" id="SSF54843">
    <property type="entry name" value="Ribosomal protein L22"/>
    <property type="match status" value="3"/>
</dbReference>
<dbReference type="InterPro" id="IPR001063">
    <property type="entry name" value="Ribosomal_uL22"/>
</dbReference>
<evidence type="ECO:0000256" key="2">
    <source>
        <dbReference type="ARBA" id="ARBA00022980"/>
    </source>
</evidence>
<dbReference type="PANTHER" id="PTHR11593">
    <property type="entry name" value="60S RIBOSOMAL PROTEIN L17"/>
    <property type="match status" value="1"/>
</dbReference>
<gene>
    <name evidence="6" type="ORF">C1SCF055_LOCUS38694</name>
</gene>
<protein>
    <submittedName>
        <fullName evidence="8">Large ribosomal subunit protein uL22 (60S ribosomal protein L17)</fullName>
    </submittedName>
</protein>
<dbReference type="GO" id="GO:0002181">
    <property type="term" value="P:cytoplasmic translation"/>
    <property type="evidence" value="ECO:0007669"/>
    <property type="project" value="TreeGrafter"/>
</dbReference>
<dbReference type="PROSITE" id="PS00464">
    <property type="entry name" value="RIBOSOMAL_L22"/>
    <property type="match status" value="1"/>
</dbReference>
<evidence type="ECO:0000256" key="1">
    <source>
        <dbReference type="ARBA" id="ARBA00009451"/>
    </source>
</evidence>
<evidence type="ECO:0000313" key="8">
    <source>
        <dbReference type="EMBL" id="CAL4801057.1"/>
    </source>
</evidence>
<dbReference type="Pfam" id="PF00237">
    <property type="entry name" value="Ribosomal_L22"/>
    <property type="match status" value="3"/>
</dbReference>
<sequence>MNKDGCRKQAWRFFSVRQQNTKMKDQHSDHEPESKRRIKLTTLVSADGTSSVVRLQAGHQELQLPSFLEVPLNATEVEVENALLQWGIDCTAIQFGNHDQFLCFQSGFAFDTKMHHYMFTNEDEEDKEGCILHSQPEVMSYLDIMKFLDGIGYARAVVINVKDRLPGIQCVTFCNSVPQPPVKDVRDRQRTPWPTRTVRQWQEGPLFRIPAGDQDQGPHQVHTGFDNHDVLEFLAAGDSFLQTDFSGLELPDYIQERLRPSTPGYVYDRWLIFTDGSSQAATRRMAPQQADDLGQPDTWALLVLGEIFNEDGTSVVEAIGWCAHPVRYDADGACFTHARRIGAEVAERQALIWAGMWRLAQNSLTPTVFCCDSLTSGQQAFGQMGTALPDDSFRLLRGIFQCLELGLPTDHLTLHHVYSHTGDPFNEFVDTVAKLEMTKSFHHAWPHLDMRKWNRILPHFWLIFGETNGLPQWNNGVLQTPTPHLPGPMTEMSDTEKPMKPQQLRCTLSLVSANVLSISRNPAGHAGKLHYLYAQMKTFGINILGIQEGRADEGMTSAQKVLRLMAGHERGQGGVEIWVNLEQPYGRDLSGTDFYFKEHHFQVLHKDCRRLLVNVQAEGLQCFLFAAHAPHSGRPRDERENWWDGTVELLLRHNAQHSCIWLIDANAEPGGADGEAVHCKGLRTSANTIFMRTALQRLNLYIPSTTDIHEGPRETWTAPNGDDRHCIDYIILPTHWRPSCRCSRVLEDFDLATSRDDHKAVSVEIVWQTEVFRAARHKSPPQIEWASIEVRNHVASALRDVQCVPWRTDVASQEQSFSRQIARILRPLGRTVSAGPKKCYIDEEIWLQRRTVLGCRKQLKRLKERLRKEAMYIVFEAWRSKETRPDFIEAFNYGTTLRCCSIRTFSLFTFHRKRLRSMLQKAKAQLMHQRLQQVTEHTAASQILRLLRDFTGPTNPRKQKRKTLPMVEDQHGHLCTTPWAARQAWIAFFADMEGGHRQSYSELHTDWVRSLQEEALESFDISVQQLPTLTDLELAFRRVASGKATGPDGVPGELCHFGPTQCARVNFSALWKLILHGHEALQYKGGLLVQAYKGSGEQTQCSSFRSLLISSHVGKALHRTMRSSQAAIFESFLQKQQLGGRRAMPVTYGVHLVRAFLRQAKFQDRSSALILLDLKEAFYRILRPLCMGGRITDEALAALMSRLHMPTDALQTLHRLLQTPCALAQAGMPRREQRCVRAVHSQTHFWMQHQTDVVQTVHGSRPGDPFADIIFSYVWAMVLQQLEEFLTQQDMISRFARKTNLPIFSNENEGGEPIPFLGPTWMDDLAVCLEGDNPEQLLRKVGVATGRLLELCTEHAMSPNLKKNKTEILLSLQGRDSRRYKKRLYGPHATGSLPVINEYGTFEVTLTTRYRHLGGLVHHKADQRDEIRRRIGIAHGTVTQFRKLIFRNWHLPLSKRTQLLESLVLSKLLYGAETWTTTDDRTDNLFHAAVIRLYRRLLPVTPEQHLTDEDIMSRCQLPSPRELLRRARLRYVATLLHCGAQTEWGLIEQDRQWTSLVEEDFAWMWTQLRHSSHLQDPNTHWQQWQDLIINHRSYWRRLTRRAIEHAVLQRSNKCHLTHFHHQALSIFRDLYQYQPHRQVEEAQHLDVRGCLICRKRCRNKAGEAAHMFKVHGMAAPRRSLTDTPTCPACLKNYHTMEKVNAHLYYSNACRRTLQSRNYECPIVPGAGSEADRDRQIAHDRLLPPLQTEGPLQEPPRLRIDQGVDNDLHMAIMEACIDAESPQTAVVEIKKIADMRPFSWTTWTSTVRYFFENVETADFEHWAMDFQMVIDAMQTLLDPEHWDLQAPFVKVLGDLRDLENECRDVAVTEWQRHEDIPRCFGKHRVLLHLFSGRRRPGDVQFFLDHMEPPTDYVLHVVSMDIVVDAQWGDASQAHTRDYWLTAAYTGHIVGFLAGPPCETWSIARGKAINEHCRRRAPRVLRTAEFLWGLPSLALKELQQILTGNFLLTFSLLMACAMVKTGGLGVLEHPAEPEDEELAAIWRLPIMQALLYAPGVCRHRLAQGLYGAPSTKPTDLLVINMPKLPAAFREWRLRADAPKGASIGLTAEGVWKTGILKEYPPAMCKALATAFRRAIDELSVDTTIEPLVAAQRQGVCVSVEGANGAWPVAWTEQWWILGTAMRLGSCYASLDMSEELGDALGRLGTWGVFVVGATVGSVPMSGLLAVAWQRRKFEAPFEEIAAERREMPRHYKNTYETAQAETGQRQCGNQWPKSMRCAKNTGCQRDLQEIQLSRSGSLAVGRPLQFHMQFSSGLLQAIKGMTLSAAKQYLQDVCDKKRCIVFRKYRGTIGLIFSCDDSVVADFELYHGNALSRTPQAKEFKATQGRWPVKSAKIVLGLLRNAEANAEFKNLDTEKLFVEHVNAAQQGRRNCPCHVEMILSEKEETVEKAAEEARPEGLEQSPLFAFPFGLLVLAWNAGKGSNRSEAGGRAAGCEAQEVHSQAVRQVAPQGAESSWSWLSFVKIFVNCVQLREEMMDRSAVTSELFHEGVQSTPARLKVWICECTLDAVNDGEHYKNTYETAQAIKGMTLSAAKQYLQDVCDKKRCIVFRKYRGTIGRTPQAKEFKATQGRWPVKSAKIVLGLLRNAEANAEFKNLDTEKLFVEHVQVNAAQQGRRRTYRAHGRIGPYMNCPCHVEMILSEKEETVEKAAEEARPEGLEQSPLFAFPFGLLVLAWNAGKGSNRSEAGGRAAGCEAQEVHSQAVRQVAPQGAESSWSWLSFVKIFVNCVQLREEMMDRSAVTSELFHEGVQSTPARLKVWICECTLDAVNDGEHYKNTYETAQAIKGMTLSAAKQYLQDVCDKKRCIVFRKYRGTIGLIFSCDDSVVADFELYHGNALSRTPQAKEFKATQGRWPVKSAKIVLGLLRNAEANAEFKNLDTEKLFVEHVQVNAAQQGRRNCPCHVEMILSEKEETVEKAAEEARPEGLEQSPLFAFPFGLLVLAWNAGKGSNRSEAGGRAAGCEAQEVHSQAVRQVAPQGAESSWSWLSFVKIFVNCVQLREEMMDRSAVTSELFHEGSFAAGDGAVHTGAVAHRAASIALCAHFKNTRSASGNAVLMQLFHELDVDKSGKAFRFQTNRHEEGIERKFQR</sequence>
<dbReference type="SUPFAM" id="SSF56219">
    <property type="entry name" value="DNase I-like"/>
    <property type="match status" value="1"/>
</dbReference>
<dbReference type="GO" id="GO:0022625">
    <property type="term" value="C:cytosolic large ribosomal subunit"/>
    <property type="evidence" value="ECO:0007669"/>
    <property type="project" value="TreeGrafter"/>
</dbReference>
<evidence type="ECO:0000256" key="3">
    <source>
        <dbReference type="ARBA" id="ARBA00023274"/>
    </source>
</evidence>
<feature type="domain" description="Endonuclease/exonuclease/phosphatase" evidence="5">
    <location>
        <begin position="512"/>
        <end position="741"/>
    </location>
</feature>
<dbReference type="InterPro" id="IPR012337">
    <property type="entry name" value="RNaseH-like_sf"/>
</dbReference>
<dbReference type="GO" id="GO:0003824">
    <property type="term" value="F:catalytic activity"/>
    <property type="evidence" value="ECO:0007669"/>
    <property type="project" value="InterPro"/>
</dbReference>